<dbReference type="GO" id="GO:0000785">
    <property type="term" value="C:chromatin"/>
    <property type="evidence" value="ECO:0007669"/>
    <property type="project" value="TreeGrafter"/>
</dbReference>
<feature type="domain" description="PINIT" evidence="11">
    <location>
        <begin position="146"/>
        <end position="314"/>
    </location>
</feature>
<dbReference type="InterPro" id="IPR013083">
    <property type="entry name" value="Znf_RING/FYVE/PHD"/>
</dbReference>
<dbReference type="RefSeq" id="XP_007860987.1">
    <property type="nucleotide sequence ID" value="XM_007862796.1"/>
</dbReference>
<dbReference type="eggNOG" id="KOG2169">
    <property type="taxonomic scope" value="Eukaryota"/>
</dbReference>
<feature type="compositionally biased region" description="Polar residues" evidence="9">
    <location>
        <begin position="102"/>
        <end position="128"/>
    </location>
</feature>
<dbReference type="PROSITE" id="PS51466">
    <property type="entry name" value="PINIT"/>
    <property type="match status" value="1"/>
</dbReference>
<feature type="compositionally biased region" description="Polar residues" evidence="9">
    <location>
        <begin position="526"/>
        <end position="556"/>
    </location>
</feature>
<dbReference type="Pfam" id="PF14324">
    <property type="entry name" value="PINIT"/>
    <property type="match status" value="1"/>
</dbReference>
<dbReference type="Gene3D" id="2.60.120.780">
    <property type="entry name" value="PINIT domain"/>
    <property type="match status" value="1"/>
</dbReference>
<dbReference type="KEGG" id="gtr:GLOTRDRAFT_68408"/>
<evidence type="ECO:0000256" key="6">
    <source>
        <dbReference type="ARBA" id="ARBA00022786"/>
    </source>
</evidence>
<dbReference type="GO" id="GO:0016925">
    <property type="term" value="P:protein sumoylation"/>
    <property type="evidence" value="ECO:0007669"/>
    <property type="project" value="UniProtKB-UniPathway"/>
</dbReference>
<feature type="region of interest" description="Disordered" evidence="9">
    <location>
        <begin position="95"/>
        <end position="154"/>
    </location>
</feature>
<feature type="compositionally biased region" description="Polar residues" evidence="9">
    <location>
        <begin position="476"/>
        <end position="489"/>
    </location>
</feature>
<evidence type="ECO:0008006" key="14">
    <source>
        <dbReference type="Google" id="ProtNLM"/>
    </source>
</evidence>
<dbReference type="PROSITE" id="PS51044">
    <property type="entry name" value="ZF_SP_RING"/>
    <property type="match status" value="1"/>
</dbReference>
<feature type="compositionally biased region" description="Low complexity" evidence="9">
    <location>
        <begin position="142"/>
        <end position="154"/>
    </location>
</feature>
<dbReference type="Pfam" id="PF02891">
    <property type="entry name" value="zf-MIZ"/>
    <property type="match status" value="1"/>
</dbReference>
<gene>
    <name evidence="12" type="ORF">GLOTRDRAFT_68408</name>
</gene>
<proteinExistence type="inferred from homology"/>
<comment type="pathway">
    <text evidence="1">Protein modification; protein sumoylation.</text>
</comment>
<evidence type="ECO:0000259" key="11">
    <source>
        <dbReference type="PROSITE" id="PS51466"/>
    </source>
</evidence>
<feature type="region of interest" description="Disordered" evidence="9">
    <location>
        <begin position="448"/>
        <end position="618"/>
    </location>
</feature>
<keyword evidence="13" id="KW-1185">Reference proteome</keyword>
<dbReference type="UniPathway" id="UPA00886"/>
<evidence type="ECO:0000256" key="3">
    <source>
        <dbReference type="ARBA" id="ARBA00022679"/>
    </source>
</evidence>
<dbReference type="Proteomes" id="UP000030669">
    <property type="component" value="Unassembled WGS sequence"/>
</dbReference>
<keyword evidence="7" id="KW-0862">Zinc</keyword>
<organism evidence="12 13">
    <name type="scientific">Gloeophyllum trabeum (strain ATCC 11539 / FP-39264 / Madison 617)</name>
    <name type="common">Brown rot fungus</name>
    <dbReference type="NCBI Taxonomy" id="670483"/>
    <lineage>
        <taxon>Eukaryota</taxon>
        <taxon>Fungi</taxon>
        <taxon>Dikarya</taxon>
        <taxon>Basidiomycota</taxon>
        <taxon>Agaricomycotina</taxon>
        <taxon>Agaricomycetes</taxon>
        <taxon>Gloeophyllales</taxon>
        <taxon>Gloeophyllaceae</taxon>
        <taxon>Gloeophyllum</taxon>
    </lineage>
</organism>
<dbReference type="InterPro" id="IPR038654">
    <property type="entry name" value="PINIT_sf"/>
</dbReference>
<dbReference type="EMBL" id="KB469296">
    <property type="protein sequence ID" value="EPQ60617.1"/>
    <property type="molecule type" value="Genomic_DNA"/>
</dbReference>
<name>S7QMI9_GLOTA</name>
<evidence type="ECO:0000256" key="1">
    <source>
        <dbReference type="ARBA" id="ARBA00004718"/>
    </source>
</evidence>
<evidence type="ECO:0000256" key="8">
    <source>
        <dbReference type="PROSITE-ProRule" id="PRU00452"/>
    </source>
</evidence>
<dbReference type="OrthoDB" id="28127at2759"/>
<dbReference type="InterPro" id="IPR004181">
    <property type="entry name" value="Znf_MIZ"/>
</dbReference>
<evidence type="ECO:0000313" key="13">
    <source>
        <dbReference type="Proteomes" id="UP000030669"/>
    </source>
</evidence>
<feature type="domain" description="SP-RING-type" evidence="10">
    <location>
        <begin position="344"/>
        <end position="429"/>
    </location>
</feature>
<feature type="compositionally biased region" description="Basic and acidic residues" evidence="9">
    <location>
        <begin position="464"/>
        <end position="474"/>
    </location>
</feature>
<accession>S7QMI9</accession>
<reference evidence="12 13" key="1">
    <citation type="journal article" date="2012" name="Science">
        <title>The Paleozoic origin of enzymatic lignin decomposition reconstructed from 31 fungal genomes.</title>
        <authorList>
            <person name="Floudas D."/>
            <person name="Binder M."/>
            <person name="Riley R."/>
            <person name="Barry K."/>
            <person name="Blanchette R.A."/>
            <person name="Henrissat B."/>
            <person name="Martinez A.T."/>
            <person name="Otillar R."/>
            <person name="Spatafora J.W."/>
            <person name="Yadav J.S."/>
            <person name="Aerts A."/>
            <person name="Benoit I."/>
            <person name="Boyd A."/>
            <person name="Carlson A."/>
            <person name="Copeland A."/>
            <person name="Coutinho P.M."/>
            <person name="de Vries R.P."/>
            <person name="Ferreira P."/>
            <person name="Findley K."/>
            <person name="Foster B."/>
            <person name="Gaskell J."/>
            <person name="Glotzer D."/>
            <person name="Gorecki P."/>
            <person name="Heitman J."/>
            <person name="Hesse C."/>
            <person name="Hori C."/>
            <person name="Igarashi K."/>
            <person name="Jurgens J.A."/>
            <person name="Kallen N."/>
            <person name="Kersten P."/>
            <person name="Kohler A."/>
            <person name="Kuees U."/>
            <person name="Kumar T.K.A."/>
            <person name="Kuo A."/>
            <person name="LaButti K."/>
            <person name="Larrondo L.F."/>
            <person name="Lindquist E."/>
            <person name="Ling A."/>
            <person name="Lombard V."/>
            <person name="Lucas S."/>
            <person name="Lundell T."/>
            <person name="Martin R."/>
            <person name="McLaughlin D.J."/>
            <person name="Morgenstern I."/>
            <person name="Morin E."/>
            <person name="Murat C."/>
            <person name="Nagy L.G."/>
            <person name="Nolan M."/>
            <person name="Ohm R.A."/>
            <person name="Patyshakuliyeva A."/>
            <person name="Rokas A."/>
            <person name="Ruiz-Duenas F.J."/>
            <person name="Sabat G."/>
            <person name="Salamov A."/>
            <person name="Samejima M."/>
            <person name="Schmutz J."/>
            <person name="Slot J.C."/>
            <person name="St John F."/>
            <person name="Stenlid J."/>
            <person name="Sun H."/>
            <person name="Sun S."/>
            <person name="Syed K."/>
            <person name="Tsang A."/>
            <person name="Wiebenga A."/>
            <person name="Young D."/>
            <person name="Pisabarro A."/>
            <person name="Eastwood D.C."/>
            <person name="Martin F."/>
            <person name="Cullen D."/>
            <person name="Grigoriev I.V."/>
            <person name="Hibbett D.S."/>
        </authorList>
    </citation>
    <scope>NUCLEOTIDE SEQUENCE [LARGE SCALE GENOMIC DNA]</scope>
    <source>
        <strain evidence="12 13">ATCC 11539</strain>
    </source>
</reference>
<evidence type="ECO:0000313" key="12">
    <source>
        <dbReference type="EMBL" id="EPQ60617.1"/>
    </source>
</evidence>
<evidence type="ECO:0000256" key="2">
    <source>
        <dbReference type="ARBA" id="ARBA00005383"/>
    </source>
</evidence>
<dbReference type="PANTHER" id="PTHR10782:SF4">
    <property type="entry name" value="TONALLI, ISOFORM E"/>
    <property type="match status" value="1"/>
</dbReference>
<protein>
    <recommendedName>
        <fullName evidence="14">Zf-MIZ-domain-containing protein</fullName>
    </recommendedName>
</protein>
<keyword evidence="5 8" id="KW-0863">Zinc-finger</keyword>
<feature type="compositionally biased region" description="Polar residues" evidence="9">
    <location>
        <begin position="603"/>
        <end position="618"/>
    </location>
</feature>
<comment type="similarity">
    <text evidence="2">Belongs to the PIAS family.</text>
</comment>
<dbReference type="AlphaFoldDB" id="S7QMI9"/>
<keyword evidence="6" id="KW-0833">Ubl conjugation pathway</keyword>
<dbReference type="GO" id="GO:0061665">
    <property type="term" value="F:SUMO ligase activity"/>
    <property type="evidence" value="ECO:0007669"/>
    <property type="project" value="TreeGrafter"/>
</dbReference>
<dbReference type="HOGENOM" id="CLU_020537_0_0_1"/>
<dbReference type="Gene3D" id="3.30.40.10">
    <property type="entry name" value="Zinc/RING finger domain, C3HC4 (zinc finger)"/>
    <property type="match status" value="1"/>
</dbReference>
<dbReference type="InterPro" id="IPR023321">
    <property type="entry name" value="PINIT"/>
</dbReference>
<keyword evidence="3" id="KW-0808">Transferase</keyword>
<dbReference type="OMA" id="PTEQIWK"/>
<dbReference type="GO" id="GO:0008270">
    <property type="term" value="F:zinc ion binding"/>
    <property type="evidence" value="ECO:0007669"/>
    <property type="project" value="UniProtKB-KW"/>
</dbReference>
<evidence type="ECO:0000256" key="9">
    <source>
        <dbReference type="SAM" id="MobiDB-lite"/>
    </source>
</evidence>
<evidence type="ECO:0000259" key="10">
    <source>
        <dbReference type="PROSITE" id="PS51044"/>
    </source>
</evidence>
<dbReference type="PANTHER" id="PTHR10782">
    <property type="entry name" value="ZINC FINGER MIZ DOMAIN-CONTAINING PROTEIN"/>
    <property type="match status" value="1"/>
</dbReference>
<evidence type="ECO:0000256" key="4">
    <source>
        <dbReference type="ARBA" id="ARBA00022723"/>
    </source>
</evidence>
<keyword evidence="4" id="KW-0479">Metal-binding</keyword>
<evidence type="ECO:0000256" key="7">
    <source>
        <dbReference type="ARBA" id="ARBA00022833"/>
    </source>
</evidence>
<evidence type="ECO:0000256" key="5">
    <source>
        <dbReference type="ARBA" id="ARBA00022771"/>
    </source>
</evidence>
<sequence>MASQDPWNDFDNLRHNIKQNTVDRLKQIITGLNDDCSTLISKSGKKQELIDRIVRQLDSWKQSNNTALWMKAKAILHQVRTSGVYSPAKLTPDGTAYHPHSMTHSQYGAGSSTKLNGYHQSPGATSSGLPRYDPYAPPRRPLPSSVATSSAATPAKSTIRFKHSPFFRIDEPVSSVVECPESAGSMDRRQGNLSFSLTLDQIRKLQSTNPKYQLRLFCTSSSFYSPGLTAYRANTGPCPIEFPPTCEVRVNNVQLTANLKGLKKKPGTAPPADLGKAVRITPQMSNRVEMVYVNSQQGVPPKKYYLVVMLVETTTVEQLVDRLQKGKYKSREDVLAQMKQTASEDDDIVAGAQKMSLKCPLSYMRIRTPTRSAACVHHQCFDATSWFSMMEQTTTWLCPVCERVLNVEELIVDGYFDDILKRTSEDVEDVIVEADGEWHTSDNKYASPGWKATHPEQAMTVPDTPRKPVRRDTMARTPTKTSADMTNGASGEKGKAKADNVEILVLDSDDEDDDRVKRELSPSADGRSSTNGLVQTQSYASIPPRSQSLSMSQTVIDLTLDSDEEAPPPPRRPGKRKTSEPDGVSPTEPVWKKSRPDPGYRANGTNGHVNASTACFPT</sequence>
<dbReference type="GeneID" id="19307885"/>
<dbReference type="STRING" id="670483.S7QMI9"/>